<dbReference type="AlphaFoldDB" id="A0A7S3IAN1"/>
<feature type="binding site" evidence="3">
    <location>
        <position position="312"/>
    </location>
    <ligand>
        <name>Zn(2+)</name>
        <dbReference type="ChEBI" id="CHEBI:29105"/>
    </ligand>
</feature>
<keyword evidence="3" id="KW-0479">Metal-binding</keyword>
<dbReference type="EMBL" id="HBIF01001206">
    <property type="protein sequence ID" value="CAE0317764.1"/>
    <property type="molecule type" value="Transcribed_RNA"/>
</dbReference>
<gene>
    <name evidence="6" type="ORF">FSAL1345_LOCUS1033</name>
</gene>
<accession>A0A7S3IAN1</accession>
<evidence type="ECO:0000256" key="2">
    <source>
        <dbReference type="ARBA" id="ARBA00023027"/>
    </source>
</evidence>
<evidence type="ECO:0000313" key="6">
    <source>
        <dbReference type="EMBL" id="CAE0317764.1"/>
    </source>
</evidence>
<organism evidence="6">
    <name type="scientific">Fabrea salina</name>
    <dbReference type="NCBI Taxonomy" id="342563"/>
    <lineage>
        <taxon>Eukaryota</taxon>
        <taxon>Sar</taxon>
        <taxon>Alveolata</taxon>
        <taxon>Ciliophora</taxon>
        <taxon>Postciliodesmatophora</taxon>
        <taxon>Heterotrichea</taxon>
        <taxon>Heterotrichida</taxon>
        <taxon>Fabreidae</taxon>
        <taxon>Fabrea</taxon>
    </lineage>
</organism>
<dbReference type="PANTHER" id="PTHR11085:SF10">
    <property type="entry name" value="NAD-DEPENDENT PROTEIN DEACYLASE SIRTUIN-5, MITOCHONDRIAL-RELATED"/>
    <property type="match status" value="1"/>
</dbReference>
<dbReference type="Gene3D" id="3.30.1600.10">
    <property type="entry name" value="SIR2/SIRT2 'Small Domain"/>
    <property type="match status" value="1"/>
</dbReference>
<dbReference type="GO" id="GO:0070403">
    <property type="term" value="F:NAD+ binding"/>
    <property type="evidence" value="ECO:0007669"/>
    <property type="project" value="InterPro"/>
</dbReference>
<dbReference type="InterPro" id="IPR026591">
    <property type="entry name" value="Sirtuin_cat_small_dom_sf"/>
</dbReference>
<feature type="region of interest" description="Disordered" evidence="4">
    <location>
        <begin position="31"/>
        <end position="64"/>
    </location>
</feature>
<dbReference type="InterPro" id="IPR029035">
    <property type="entry name" value="DHS-like_NAD/FAD-binding_dom"/>
</dbReference>
<evidence type="ECO:0000256" key="4">
    <source>
        <dbReference type="SAM" id="MobiDB-lite"/>
    </source>
</evidence>
<evidence type="ECO:0000256" key="1">
    <source>
        <dbReference type="ARBA" id="ARBA00022679"/>
    </source>
</evidence>
<feature type="binding site" evidence="3">
    <location>
        <position position="316"/>
    </location>
    <ligand>
        <name>Zn(2+)</name>
        <dbReference type="ChEBI" id="CHEBI:29105"/>
    </ligand>
</feature>
<evidence type="ECO:0000259" key="5">
    <source>
        <dbReference type="PROSITE" id="PS50305"/>
    </source>
</evidence>
<feature type="domain" description="Deacetylase sirtuin-type" evidence="5">
    <location>
        <begin position="173"/>
        <end position="435"/>
    </location>
</feature>
<dbReference type="PANTHER" id="PTHR11085">
    <property type="entry name" value="NAD-DEPENDENT PROTEIN DEACYLASE SIRTUIN-5, MITOCHONDRIAL-RELATED"/>
    <property type="match status" value="1"/>
</dbReference>
<dbReference type="InterPro" id="IPR026590">
    <property type="entry name" value="Ssirtuin_cat_dom"/>
</dbReference>
<proteinExistence type="predicted"/>
<dbReference type="SUPFAM" id="SSF52467">
    <property type="entry name" value="DHS-like NAD/FAD-binding domain"/>
    <property type="match status" value="1"/>
</dbReference>
<keyword evidence="3" id="KW-0862">Zinc</keyword>
<dbReference type="InterPro" id="IPR003000">
    <property type="entry name" value="Sirtuin"/>
</dbReference>
<name>A0A7S3IAN1_9CILI</name>
<dbReference type="Pfam" id="PF02146">
    <property type="entry name" value="SIR2"/>
    <property type="match status" value="1"/>
</dbReference>
<dbReference type="Gene3D" id="3.40.50.1220">
    <property type="entry name" value="TPP-binding domain"/>
    <property type="match status" value="1"/>
</dbReference>
<feature type="active site" description="Proton acceptor" evidence="3">
    <location>
        <position position="304"/>
    </location>
</feature>
<protein>
    <recommendedName>
        <fullName evidence="5">Deacetylase sirtuin-type domain-containing protein</fullName>
    </recommendedName>
</protein>
<keyword evidence="1" id="KW-0808">Transferase</keyword>
<feature type="binding site" evidence="3">
    <location>
        <position position="339"/>
    </location>
    <ligand>
        <name>Zn(2+)</name>
        <dbReference type="ChEBI" id="CHEBI:29105"/>
    </ligand>
</feature>
<dbReference type="GO" id="GO:0005634">
    <property type="term" value="C:nucleus"/>
    <property type="evidence" value="ECO:0007669"/>
    <property type="project" value="TreeGrafter"/>
</dbReference>
<keyword evidence="2" id="KW-0520">NAD</keyword>
<dbReference type="GO" id="GO:0017136">
    <property type="term" value="F:histone deacetylase activity, NAD-dependent"/>
    <property type="evidence" value="ECO:0007669"/>
    <property type="project" value="TreeGrafter"/>
</dbReference>
<sequence>MECKSCSTEVCCPEHCCDWDNCTCKDCEMCGGESTQKQQTPQSSTPSTTETEEPPSKPESIVDEINRKVAERIKLRKLEEEKLNQEREEKRKAEKEKHELILKGCRETVSRNKKVLESTQSTIDKLNQTISGLKDTEKKFQDFQDAFQRVLTAGLNKYFGEQEDIEEMKAKHGVPRIVSVEEAAMNILEKENLVFLLGAGVSAESGVFTYKDDDETWEIEGQSYKQQEVHTVDVMQSYPLEFWQNMHFNRMRISSTSPNQSHLSIAEFYHFLNSKGRQVSVITQNIDGFDREVLGPDARLYELHGNLHLQRCMFECSLEAIPGPPVSEFLEIIPCCPNCGGLMRPNVLLFGESYSEELYSSGTAAEAVKSADCIIVIGTQLKCTLPNNWVKESAKLGKLIVEINVEPVVNYGNVLAVPERVGSSFPTILEIVKEGLS</sequence>
<dbReference type="GO" id="GO:0046872">
    <property type="term" value="F:metal ion binding"/>
    <property type="evidence" value="ECO:0007669"/>
    <property type="project" value="UniProtKB-KW"/>
</dbReference>
<feature type="binding site" evidence="3">
    <location>
        <position position="336"/>
    </location>
    <ligand>
        <name>Zn(2+)</name>
        <dbReference type="ChEBI" id="CHEBI:29105"/>
    </ligand>
</feature>
<evidence type="ECO:0000256" key="3">
    <source>
        <dbReference type="PROSITE-ProRule" id="PRU00236"/>
    </source>
</evidence>
<dbReference type="PROSITE" id="PS50305">
    <property type="entry name" value="SIRTUIN"/>
    <property type="match status" value="1"/>
</dbReference>
<feature type="compositionally biased region" description="Low complexity" evidence="4">
    <location>
        <begin position="33"/>
        <end position="49"/>
    </location>
</feature>
<dbReference type="InterPro" id="IPR050134">
    <property type="entry name" value="NAD-dep_sirtuin_deacylases"/>
</dbReference>
<reference evidence="6" key="1">
    <citation type="submission" date="2021-01" db="EMBL/GenBank/DDBJ databases">
        <authorList>
            <person name="Corre E."/>
            <person name="Pelletier E."/>
            <person name="Niang G."/>
            <person name="Scheremetjew M."/>
            <person name="Finn R."/>
            <person name="Kale V."/>
            <person name="Holt S."/>
            <person name="Cochrane G."/>
            <person name="Meng A."/>
            <person name="Brown T."/>
            <person name="Cohen L."/>
        </authorList>
    </citation>
    <scope>NUCLEOTIDE SEQUENCE</scope>
</reference>